<organism evidence="2 3">
    <name type="scientific">Stylosanthes scabra</name>
    <dbReference type="NCBI Taxonomy" id="79078"/>
    <lineage>
        <taxon>Eukaryota</taxon>
        <taxon>Viridiplantae</taxon>
        <taxon>Streptophyta</taxon>
        <taxon>Embryophyta</taxon>
        <taxon>Tracheophyta</taxon>
        <taxon>Spermatophyta</taxon>
        <taxon>Magnoliopsida</taxon>
        <taxon>eudicotyledons</taxon>
        <taxon>Gunneridae</taxon>
        <taxon>Pentapetalae</taxon>
        <taxon>rosids</taxon>
        <taxon>fabids</taxon>
        <taxon>Fabales</taxon>
        <taxon>Fabaceae</taxon>
        <taxon>Papilionoideae</taxon>
        <taxon>50 kb inversion clade</taxon>
        <taxon>dalbergioids sensu lato</taxon>
        <taxon>Dalbergieae</taxon>
        <taxon>Pterocarpus clade</taxon>
        <taxon>Stylosanthes</taxon>
    </lineage>
</organism>
<evidence type="ECO:0000256" key="1">
    <source>
        <dbReference type="SAM" id="MobiDB-lite"/>
    </source>
</evidence>
<feature type="region of interest" description="Disordered" evidence="1">
    <location>
        <begin position="15"/>
        <end position="50"/>
    </location>
</feature>
<protein>
    <submittedName>
        <fullName evidence="2">Uncharacterized protein</fullName>
    </submittedName>
</protein>
<sequence>MIRCKIRRKVRVAKRTVSVNDEQGLPTETFQRRPSHPTPTPTPPLPGREDDEAVVARGVSLSPSLDICSSTIPGVATSAHVESPPLPPPTTARGVEAVGAGAVAVPAVQEDHLHYCAAAKIRRLEEMQRQMAAYYDPLRATSSTPAVGGSGGSSTVPPPLPPRPPPPPPPPAQPDHGPADDDDNYEDA</sequence>
<feature type="compositionally biased region" description="Polar residues" evidence="1">
    <location>
        <begin position="17"/>
        <end position="29"/>
    </location>
</feature>
<gene>
    <name evidence="2" type="ORF">PIB30_037488</name>
</gene>
<feature type="region of interest" description="Disordered" evidence="1">
    <location>
        <begin position="140"/>
        <end position="188"/>
    </location>
</feature>
<proteinExistence type="predicted"/>
<name>A0ABU6WC17_9FABA</name>
<keyword evidence="3" id="KW-1185">Reference proteome</keyword>
<dbReference type="Proteomes" id="UP001341840">
    <property type="component" value="Unassembled WGS sequence"/>
</dbReference>
<dbReference type="EMBL" id="JASCZI010181431">
    <property type="protein sequence ID" value="MED6183397.1"/>
    <property type="molecule type" value="Genomic_DNA"/>
</dbReference>
<comment type="caution">
    <text evidence="2">The sequence shown here is derived from an EMBL/GenBank/DDBJ whole genome shotgun (WGS) entry which is preliminary data.</text>
</comment>
<accession>A0ABU6WC17</accession>
<feature type="compositionally biased region" description="Pro residues" evidence="1">
    <location>
        <begin position="156"/>
        <end position="173"/>
    </location>
</feature>
<evidence type="ECO:0000313" key="3">
    <source>
        <dbReference type="Proteomes" id="UP001341840"/>
    </source>
</evidence>
<reference evidence="2 3" key="1">
    <citation type="journal article" date="2023" name="Plants (Basel)">
        <title>Bridging the Gap: Combining Genomics and Transcriptomics Approaches to Understand Stylosanthes scabra, an Orphan Legume from the Brazilian Caatinga.</title>
        <authorList>
            <person name="Ferreira-Neto J.R.C."/>
            <person name="da Silva M.D."/>
            <person name="Binneck E."/>
            <person name="de Melo N.F."/>
            <person name="da Silva R.H."/>
            <person name="de Melo A.L.T.M."/>
            <person name="Pandolfi V."/>
            <person name="Bustamante F.O."/>
            <person name="Brasileiro-Vidal A.C."/>
            <person name="Benko-Iseppon A.M."/>
        </authorList>
    </citation>
    <scope>NUCLEOTIDE SEQUENCE [LARGE SCALE GENOMIC DNA]</scope>
    <source>
        <tissue evidence="2">Leaves</tissue>
    </source>
</reference>
<feature type="compositionally biased region" description="Pro residues" evidence="1">
    <location>
        <begin position="36"/>
        <end position="46"/>
    </location>
</feature>
<evidence type="ECO:0000313" key="2">
    <source>
        <dbReference type="EMBL" id="MED6183397.1"/>
    </source>
</evidence>